<feature type="transmembrane region" description="Helical" evidence="1">
    <location>
        <begin position="111"/>
        <end position="132"/>
    </location>
</feature>
<feature type="transmembrane region" description="Helical" evidence="1">
    <location>
        <begin position="37"/>
        <end position="55"/>
    </location>
</feature>
<accession>K5Z1J0</accession>
<protein>
    <recommendedName>
        <fullName evidence="4">EpsG family protein</fullName>
    </recommendedName>
</protein>
<dbReference type="RefSeq" id="WP_007657876.1">
    <property type="nucleotide sequence ID" value="NZ_JH976475.1"/>
</dbReference>
<feature type="transmembrane region" description="Helical" evidence="1">
    <location>
        <begin position="219"/>
        <end position="237"/>
    </location>
</feature>
<proteinExistence type="predicted"/>
<feature type="transmembrane region" description="Helical" evidence="1">
    <location>
        <begin position="336"/>
        <end position="354"/>
    </location>
</feature>
<dbReference type="PATRIC" id="fig|999418.3.peg.4484"/>
<gene>
    <name evidence="2" type="ORF">HMPREF1076_04408</name>
</gene>
<evidence type="ECO:0000313" key="2">
    <source>
        <dbReference type="EMBL" id="EKN09379.1"/>
    </source>
</evidence>
<feature type="transmembrane region" description="Helical" evidence="1">
    <location>
        <begin position="188"/>
        <end position="210"/>
    </location>
</feature>
<dbReference type="HOGENOM" id="CLU_682676_0_0_10"/>
<keyword evidence="1" id="KW-1133">Transmembrane helix</keyword>
<keyword evidence="1" id="KW-0472">Membrane</keyword>
<evidence type="ECO:0000256" key="1">
    <source>
        <dbReference type="SAM" id="Phobius"/>
    </source>
</evidence>
<sequence length="410" mass="47678">MTRGSRNKIILILLYIVYPFVAFVSAVCFLSKGQEKVLSFIIIISFFGLLGYSLLPVDTMDITRHYVFFESLKEVFSFSDFLLYEGMSEKPDFFLDIIYWLLGKCVGTHQIVGFIGAASYFGLSLGVICHWCRFTNVESSTFFILLFFMFLALMPIYEFSGMRQGNANMLFLFLITMPNKEKVKMKQILLLLFPCLIHFSLYPIVILYICGCYLSRRKIFILVSCLIISFFFFLPLMKWFQNQCLSMGTIGIGIAMKIEDYLFSGEMEAKLYSGSVIRFGITLFLLFIFPALLYMADRLRNSYSPVMLRFHYFSLLFFSYTIFTSSSYILSRNLMLFKFIAVMYVIHLLFSLSLKRQLKRLLYCLSLIICISGVCSCYLGREYRTVNLTLFCPNLFYIMNVETQPEGYPV</sequence>
<dbReference type="InterPro" id="IPR049458">
    <property type="entry name" value="EpsG-like"/>
</dbReference>
<name>K5Z1J0_9BACT</name>
<comment type="caution">
    <text evidence="2">The sequence shown here is derived from an EMBL/GenBank/DDBJ whole genome shotgun (WGS) entry which is preliminary data.</text>
</comment>
<dbReference type="Pfam" id="PF14897">
    <property type="entry name" value="EpsG"/>
    <property type="match status" value="1"/>
</dbReference>
<dbReference type="Proteomes" id="UP000006330">
    <property type="component" value="Unassembled WGS sequence"/>
</dbReference>
<feature type="transmembrane region" description="Helical" evidence="1">
    <location>
        <begin position="308"/>
        <end position="330"/>
    </location>
</feature>
<feature type="transmembrane region" description="Helical" evidence="1">
    <location>
        <begin position="139"/>
        <end position="157"/>
    </location>
</feature>
<dbReference type="AlphaFoldDB" id="K5Z1J0"/>
<keyword evidence="1" id="KW-0812">Transmembrane</keyword>
<evidence type="ECO:0008006" key="4">
    <source>
        <dbReference type="Google" id="ProtNLM"/>
    </source>
</evidence>
<evidence type="ECO:0000313" key="3">
    <source>
        <dbReference type="Proteomes" id="UP000006330"/>
    </source>
</evidence>
<organism evidence="2 3">
    <name type="scientific">Parabacteroides goldsteinii CL02T12C30</name>
    <dbReference type="NCBI Taxonomy" id="999418"/>
    <lineage>
        <taxon>Bacteria</taxon>
        <taxon>Pseudomonadati</taxon>
        <taxon>Bacteroidota</taxon>
        <taxon>Bacteroidia</taxon>
        <taxon>Bacteroidales</taxon>
        <taxon>Tannerellaceae</taxon>
        <taxon>Parabacteroides</taxon>
    </lineage>
</organism>
<dbReference type="EMBL" id="AGZO01000031">
    <property type="protein sequence ID" value="EKN09379.1"/>
    <property type="molecule type" value="Genomic_DNA"/>
</dbReference>
<reference evidence="2 3" key="1">
    <citation type="submission" date="2012-02" db="EMBL/GenBank/DDBJ databases">
        <title>The Genome Sequence of Parabacteroides goldsteinii CL02T12C30.</title>
        <authorList>
            <consortium name="The Broad Institute Genome Sequencing Platform"/>
            <person name="Earl A."/>
            <person name="Ward D."/>
            <person name="Feldgarden M."/>
            <person name="Gevers D."/>
            <person name="Zitomersky N.L."/>
            <person name="Coyne M.J."/>
            <person name="Comstock L.E."/>
            <person name="Young S.K."/>
            <person name="Zeng Q."/>
            <person name="Gargeya S."/>
            <person name="Fitzgerald M."/>
            <person name="Haas B."/>
            <person name="Abouelleil A."/>
            <person name="Alvarado L."/>
            <person name="Arachchi H.M."/>
            <person name="Berlin A."/>
            <person name="Chapman S.B."/>
            <person name="Gearin G."/>
            <person name="Goldberg J."/>
            <person name="Griggs A."/>
            <person name="Gujja S."/>
            <person name="Hansen M."/>
            <person name="Heiman D."/>
            <person name="Howarth C."/>
            <person name="Larimer J."/>
            <person name="Lui A."/>
            <person name="MacDonald P.J.P."/>
            <person name="McCowen C."/>
            <person name="Montmayeur A."/>
            <person name="Murphy C."/>
            <person name="Neiman D."/>
            <person name="Pearson M."/>
            <person name="Priest M."/>
            <person name="Roberts A."/>
            <person name="Saif S."/>
            <person name="Shea T."/>
            <person name="Sisk P."/>
            <person name="Stolte C."/>
            <person name="Sykes S."/>
            <person name="Wortman J."/>
            <person name="Nusbaum C."/>
            <person name="Birren B."/>
        </authorList>
    </citation>
    <scope>NUCLEOTIDE SEQUENCE [LARGE SCALE GENOMIC DNA]</scope>
    <source>
        <strain evidence="2 3">CL02T12C30</strain>
    </source>
</reference>
<feature type="transmembrane region" description="Helical" evidence="1">
    <location>
        <begin position="361"/>
        <end position="381"/>
    </location>
</feature>
<feature type="transmembrane region" description="Helical" evidence="1">
    <location>
        <begin position="276"/>
        <end position="296"/>
    </location>
</feature>
<feature type="transmembrane region" description="Helical" evidence="1">
    <location>
        <begin position="12"/>
        <end position="30"/>
    </location>
</feature>